<name>A0A5P2G8Y8_9BACT</name>
<dbReference type="AlphaFoldDB" id="A0A5P2G8Y8"/>
<dbReference type="Pfam" id="PF19044">
    <property type="entry name" value="P-loop_TraG"/>
    <property type="match status" value="1"/>
</dbReference>
<dbReference type="Proteomes" id="UP000292424">
    <property type="component" value="Chromosome"/>
</dbReference>
<evidence type="ECO:0000313" key="4">
    <source>
        <dbReference type="EMBL" id="QES89683.1"/>
    </source>
</evidence>
<dbReference type="InterPro" id="IPR024451">
    <property type="entry name" value="TraG_N_Bacteroidetes"/>
</dbReference>
<dbReference type="PANTHER" id="PTHR38467:SF1">
    <property type="entry name" value="CONJUGATIVE TRANSFER: ASSEMBLY"/>
    <property type="match status" value="1"/>
</dbReference>
<dbReference type="InterPro" id="IPR053155">
    <property type="entry name" value="F-pilin_assembly_TraC"/>
</dbReference>
<gene>
    <name evidence="4" type="primary">traG</name>
    <name evidence="3" type="ORF">E0W69_007660</name>
    <name evidence="4" type="ORF">E0W69_013770</name>
</gene>
<dbReference type="PANTHER" id="PTHR38467">
    <property type="match status" value="1"/>
</dbReference>
<sequence>MIVVFFILVVVLVASFLLELKEPKDERRDLKEMFPLYKMENGFLLSKQGDITLCLELELPEIFTLSTEEYERLHALWTKVIGLLPVGCILHKKDVFTKDGVGTVSQQKDFLSLSANSHFKGRATLKHRSFLMLTMKAPGRKPASHVSSNLLRKHFIEPAVLNNRFLMDFQANVARFERVLSEDGLVKSRRLSEVQLLGTKEKNGLLDSHLNLEPMGSSSKLVDIQFKPEFTIGNKKVVTYSLSETEDLPAFVASSKRYDKFSTDKTTLSTGFMAPLGILLECNHSLEQFIVISDGQKTMRELEQKRKRMQSLSLSGRNNALSANAINDFMDESISKGIAPIKAHIHISAWTEGNISVAELDTKVAAAVSQAGFRPRKEDLCAAQLYWAALPGNESEIPSSELFDTFIPQASCMLTMETAYHSDKADTGTRFCDRNGMPLWLDLYDNPRKKGLTSNMGTLVCGSSGGGKSMTVNHILRSQYIQGGHIVVVDIGGSYKAQCELSGGYYFTYEENNPIRFNPFYLPKGTTLDTEKKESLKTLLAALWKQENEDFTRSEYVALSNAVAGYYMHLANNNQMFPCFDSFYEYLQSDYVKLLETQGVRDRYFDVHNFLYVLRPYYKGGEFDFLLNAKENLDLLNNRFIVIELDAIKDHPILFPVVTMVVMELFISKMRNLEGQRKVLCVDEAWAAIAKAGMAAFLKYAFKTIRKFNGIPIVITQELDDLVDSPVIKEAIINNADVKILMDMRKYQSKFDKLQSVLGLSDKGKALLLSVNKENREIFIDLGGQSMKVFKNELCPEEYLAYTTEGKERVEVLEYAKKYGSMEAGIRQLTKKQ</sequence>
<dbReference type="InterPro" id="IPR022509">
    <property type="entry name" value="Conjugation_ATPase_TraG"/>
</dbReference>
<accession>A0A5P2G8Y8</accession>
<dbReference type="InterPro" id="IPR027417">
    <property type="entry name" value="P-loop_NTPase"/>
</dbReference>
<dbReference type="Gene3D" id="3.40.50.300">
    <property type="entry name" value="P-loop containing nucleotide triphosphate hydrolases"/>
    <property type="match status" value="1"/>
</dbReference>
<evidence type="ECO:0000259" key="2">
    <source>
        <dbReference type="Pfam" id="PF19044"/>
    </source>
</evidence>
<feature type="domain" description="TraG P-loop" evidence="2">
    <location>
        <begin position="428"/>
        <end position="832"/>
    </location>
</feature>
<dbReference type="KEGG" id="arac:E0W69_013770"/>
<dbReference type="InterPro" id="IPR043964">
    <property type="entry name" value="P-loop_TraG"/>
</dbReference>
<evidence type="ECO:0000313" key="3">
    <source>
        <dbReference type="EMBL" id="QES88542.1"/>
    </source>
</evidence>
<reference evidence="4 5" key="1">
    <citation type="submission" date="2019-09" db="EMBL/GenBank/DDBJ databases">
        <title>Complete genome sequence of Arachidicoccus sp. B3-10 isolated from apple orchard soil.</title>
        <authorList>
            <person name="Kim H.S."/>
            <person name="Han K.-I."/>
            <person name="Suh M.K."/>
            <person name="Lee K.C."/>
            <person name="Eom M.K."/>
            <person name="Kim J.-S."/>
            <person name="Kang S.W."/>
            <person name="Sin Y."/>
            <person name="Lee J.-S."/>
        </authorList>
    </citation>
    <scope>NUCLEOTIDE SEQUENCE [LARGE SCALE GENOMIC DNA]</scope>
    <source>
        <strain evidence="4 5">B3-10</strain>
    </source>
</reference>
<dbReference type="Pfam" id="PF12991">
    <property type="entry name" value="DUF3875"/>
    <property type="match status" value="1"/>
</dbReference>
<dbReference type="SUPFAM" id="SSF52540">
    <property type="entry name" value="P-loop containing nucleoside triphosphate hydrolases"/>
    <property type="match status" value="1"/>
</dbReference>
<evidence type="ECO:0000313" key="5">
    <source>
        <dbReference type="Proteomes" id="UP000292424"/>
    </source>
</evidence>
<dbReference type="EMBL" id="CP044016">
    <property type="protein sequence ID" value="QES89683.1"/>
    <property type="molecule type" value="Genomic_DNA"/>
</dbReference>
<dbReference type="KEGG" id="arac:E0W69_007660"/>
<dbReference type="Gene3D" id="1.10.8.730">
    <property type="match status" value="1"/>
</dbReference>
<dbReference type="RefSeq" id="WP_131329432.1">
    <property type="nucleotide sequence ID" value="NZ_CP044016.1"/>
</dbReference>
<keyword evidence="5" id="KW-1185">Reference proteome</keyword>
<protein>
    <submittedName>
        <fullName evidence="4">TraG family conjugative transposon ATPase</fullName>
    </submittedName>
</protein>
<organism evidence="4 5">
    <name type="scientific">Rhizosphaericola mali</name>
    <dbReference type="NCBI Taxonomy" id="2545455"/>
    <lineage>
        <taxon>Bacteria</taxon>
        <taxon>Pseudomonadati</taxon>
        <taxon>Bacteroidota</taxon>
        <taxon>Chitinophagia</taxon>
        <taxon>Chitinophagales</taxon>
        <taxon>Chitinophagaceae</taxon>
        <taxon>Rhizosphaericola</taxon>
    </lineage>
</organism>
<dbReference type="OrthoDB" id="596266at2"/>
<dbReference type="NCBIfam" id="TIGR03783">
    <property type="entry name" value="Bac_Flav_CT_G"/>
    <property type="match status" value="1"/>
</dbReference>
<feature type="domain" description="TraG N-terminal Bacteroidetes" evidence="1">
    <location>
        <begin position="28"/>
        <end position="75"/>
    </location>
</feature>
<evidence type="ECO:0000259" key="1">
    <source>
        <dbReference type="Pfam" id="PF12991"/>
    </source>
</evidence>
<dbReference type="EMBL" id="CP044016">
    <property type="protein sequence ID" value="QES88542.1"/>
    <property type="molecule type" value="Genomic_DNA"/>
</dbReference>
<proteinExistence type="predicted"/>